<dbReference type="GO" id="GO:0006313">
    <property type="term" value="P:DNA transposition"/>
    <property type="evidence" value="ECO:0007669"/>
    <property type="project" value="InterPro"/>
</dbReference>
<proteinExistence type="predicted"/>
<gene>
    <name evidence="2" type="ORF">GCM10008985_30160</name>
</gene>
<reference evidence="2" key="1">
    <citation type="journal article" date="2014" name="Int. J. Syst. Evol. Microbiol.">
        <title>Complete genome sequence of Corynebacterium casei LMG S-19264T (=DSM 44701T), isolated from a smear-ripened cheese.</title>
        <authorList>
            <consortium name="US DOE Joint Genome Institute (JGI-PGF)"/>
            <person name="Walter F."/>
            <person name="Albersmeier A."/>
            <person name="Kalinowski J."/>
            <person name="Ruckert C."/>
        </authorList>
    </citation>
    <scope>NUCLEOTIDE SEQUENCE</scope>
    <source>
        <strain evidence="2">JCM 12289</strain>
    </source>
</reference>
<organism evidence="2 3">
    <name type="scientific">Halococcus dombrowskii</name>
    <dbReference type="NCBI Taxonomy" id="179637"/>
    <lineage>
        <taxon>Archaea</taxon>
        <taxon>Methanobacteriati</taxon>
        <taxon>Methanobacteriota</taxon>
        <taxon>Stenosarchaea group</taxon>
        <taxon>Halobacteria</taxon>
        <taxon>Halobacteriales</taxon>
        <taxon>Halococcaceae</taxon>
        <taxon>Halococcus</taxon>
    </lineage>
</organism>
<dbReference type="AlphaFoldDB" id="A0AAV3SK95"/>
<reference evidence="2" key="2">
    <citation type="submission" date="2023-12" db="EMBL/GenBank/DDBJ databases">
        <authorList>
            <person name="Sun Q."/>
            <person name="Inoue M."/>
        </authorList>
    </citation>
    <scope>NUCLEOTIDE SEQUENCE</scope>
    <source>
        <strain evidence="2">JCM 12289</strain>
    </source>
</reference>
<dbReference type="GO" id="GO:0003677">
    <property type="term" value="F:DNA binding"/>
    <property type="evidence" value="ECO:0007669"/>
    <property type="project" value="InterPro"/>
</dbReference>
<evidence type="ECO:0000313" key="3">
    <source>
        <dbReference type="Proteomes" id="UP001500962"/>
    </source>
</evidence>
<dbReference type="InterPro" id="IPR002559">
    <property type="entry name" value="Transposase_11"/>
</dbReference>
<name>A0AAV3SK95_HALDO</name>
<feature type="domain" description="Transposase IS4-like" evidence="1">
    <location>
        <begin position="14"/>
        <end position="112"/>
    </location>
</feature>
<protein>
    <recommendedName>
        <fullName evidence="1">Transposase IS4-like domain-containing protein</fullName>
    </recommendedName>
</protein>
<dbReference type="GO" id="GO:0004803">
    <property type="term" value="F:transposase activity"/>
    <property type="evidence" value="ECO:0007669"/>
    <property type="project" value="InterPro"/>
</dbReference>
<dbReference type="Proteomes" id="UP001500962">
    <property type="component" value="Unassembled WGS sequence"/>
</dbReference>
<accession>A0AAV3SK95</accession>
<dbReference type="EMBL" id="BAAADN010000050">
    <property type="protein sequence ID" value="GAA0471242.1"/>
    <property type="molecule type" value="Genomic_DNA"/>
</dbReference>
<evidence type="ECO:0000259" key="1">
    <source>
        <dbReference type="Pfam" id="PF01609"/>
    </source>
</evidence>
<sequence length="165" mass="18430">MLLRLSAQLHEPSGHAAIDATFFDRENASRHYCRRTDYRVQTLKATALVDTDTQAALDVHCTTSRRHDTKIGKQVALRNAGDLLSLAADKGYDWMALRKELRDEGVRPLIKHRIFRPVDHATTRGSTALDIVSVRCPRASSRPSSARSATPCVRELDMVSSARSF</sequence>
<comment type="caution">
    <text evidence="2">The sequence shown here is derived from an EMBL/GenBank/DDBJ whole genome shotgun (WGS) entry which is preliminary data.</text>
</comment>
<evidence type="ECO:0000313" key="2">
    <source>
        <dbReference type="EMBL" id="GAA0471242.1"/>
    </source>
</evidence>
<dbReference type="Pfam" id="PF01609">
    <property type="entry name" value="DDE_Tnp_1"/>
    <property type="match status" value="1"/>
</dbReference>